<keyword evidence="2" id="KW-0808">Transferase</keyword>
<dbReference type="Proteomes" id="UP001565243">
    <property type="component" value="Unassembled WGS sequence"/>
</dbReference>
<proteinExistence type="inferred from homology"/>
<name>A0ABV4E3I1_9GAMM</name>
<dbReference type="EMBL" id="JBGFFX010000001">
    <property type="protein sequence ID" value="MEY8769424.1"/>
    <property type="molecule type" value="Genomic_DNA"/>
</dbReference>
<evidence type="ECO:0000313" key="5">
    <source>
        <dbReference type="EMBL" id="MEY8769424.1"/>
    </source>
</evidence>
<dbReference type="Gene3D" id="3.40.47.10">
    <property type="match status" value="1"/>
</dbReference>
<dbReference type="InterPro" id="IPR016039">
    <property type="entry name" value="Thiolase-like"/>
</dbReference>
<accession>A0ABV4E3I1</accession>
<evidence type="ECO:0000313" key="6">
    <source>
        <dbReference type="Proteomes" id="UP001565243"/>
    </source>
</evidence>
<keyword evidence="3" id="KW-0012">Acyltransferase</keyword>
<dbReference type="SUPFAM" id="SSF53901">
    <property type="entry name" value="Thiolase-like"/>
    <property type="match status" value="1"/>
</dbReference>
<keyword evidence="6" id="KW-1185">Reference proteome</keyword>
<organism evidence="5 6">
    <name type="scientific">Erwinia aeris</name>
    <dbReference type="NCBI Taxonomy" id="3239803"/>
    <lineage>
        <taxon>Bacteria</taxon>
        <taxon>Pseudomonadati</taxon>
        <taxon>Pseudomonadota</taxon>
        <taxon>Gammaproteobacteria</taxon>
        <taxon>Enterobacterales</taxon>
        <taxon>Erwiniaceae</taxon>
        <taxon>Erwinia</taxon>
    </lineage>
</organism>
<dbReference type="PANTHER" id="PTHR18919">
    <property type="entry name" value="ACETYL-COA C-ACYLTRANSFERASE"/>
    <property type="match status" value="1"/>
</dbReference>
<evidence type="ECO:0000256" key="3">
    <source>
        <dbReference type="ARBA" id="ARBA00023315"/>
    </source>
</evidence>
<evidence type="ECO:0000256" key="2">
    <source>
        <dbReference type="ARBA" id="ARBA00022679"/>
    </source>
</evidence>
<gene>
    <name evidence="5" type="ORF">AB6T85_03080</name>
</gene>
<sequence>MYERFDGLPRCYGGDRPYFARPERGKLISEVVIVSAKRTATGTFLGSLSDHSAAEPGSRIIRALLEDLDVKIGEISQVIMGQALTAGCGQNPARQAALNAGLPVTTQCLTINKEGLWIYCYGKRTAGSGLTGRVY</sequence>
<evidence type="ECO:0000256" key="1">
    <source>
        <dbReference type="ARBA" id="ARBA00010982"/>
    </source>
</evidence>
<feature type="domain" description="Thiolase N-terminal" evidence="4">
    <location>
        <begin position="31"/>
        <end position="113"/>
    </location>
</feature>
<dbReference type="InterPro" id="IPR020616">
    <property type="entry name" value="Thiolase_N"/>
</dbReference>
<comment type="caution">
    <text evidence="5">The sequence shown here is derived from an EMBL/GenBank/DDBJ whole genome shotgun (WGS) entry which is preliminary data.</text>
</comment>
<evidence type="ECO:0000259" key="4">
    <source>
        <dbReference type="Pfam" id="PF00108"/>
    </source>
</evidence>
<protein>
    <recommendedName>
        <fullName evidence="4">Thiolase N-terminal domain-containing protein</fullName>
    </recommendedName>
</protein>
<comment type="similarity">
    <text evidence="1">Belongs to the thiolase-like superfamily. Thiolase family.</text>
</comment>
<reference evidence="5 6" key="1">
    <citation type="submission" date="2024-07" db="EMBL/GenBank/DDBJ databases">
        <authorList>
            <person name="Hebao G."/>
        </authorList>
    </citation>
    <scope>NUCLEOTIDE SEQUENCE [LARGE SCALE GENOMIC DNA]</scope>
    <source>
        <strain evidence="5 6">ACCC 02193</strain>
    </source>
</reference>
<dbReference type="Pfam" id="PF00108">
    <property type="entry name" value="Thiolase_N"/>
    <property type="match status" value="1"/>
</dbReference>
<dbReference type="PANTHER" id="PTHR18919:SF107">
    <property type="entry name" value="ACETYL-COA ACETYLTRANSFERASE, CYTOSOLIC"/>
    <property type="match status" value="1"/>
</dbReference>